<dbReference type="EMBL" id="MU007070">
    <property type="protein sequence ID" value="KAF2425316.1"/>
    <property type="molecule type" value="Genomic_DNA"/>
</dbReference>
<feature type="region of interest" description="Disordered" evidence="16">
    <location>
        <begin position="148"/>
        <end position="177"/>
    </location>
</feature>
<evidence type="ECO:0000313" key="20">
    <source>
        <dbReference type="Proteomes" id="UP000800235"/>
    </source>
</evidence>
<name>A0A9P4NKR7_9PEZI</name>
<comment type="subcellular location">
    <subcellularLocation>
        <location evidence="1">Cell membrane</location>
        <topology evidence="1">Lipid-anchor</topology>
        <topology evidence="1">GPI-anchor</topology>
    </subcellularLocation>
    <subcellularLocation>
        <location evidence="2">Secreted</location>
    </subcellularLocation>
</comment>
<keyword evidence="7" id="KW-0336">GPI-anchor</keyword>
<evidence type="ECO:0000256" key="9">
    <source>
        <dbReference type="ARBA" id="ARBA00022729"/>
    </source>
</evidence>
<protein>
    <recommendedName>
        <fullName evidence="18">CFEM domain-containing protein</fullName>
    </recommendedName>
</protein>
<organism evidence="19 20">
    <name type="scientific">Tothia fuscella</name>
    <dbReference type="NCBI Taxonomy" id="1048955"/>
    <lineage>
        <taxon>Eukaryota</taxon>
        <taxon>Fungi</taxon>
        <taxon>Dikarya</taxon>
        <taxon>Ascomycota</taxon>
        <taxon>Pezizomycotina</taxon>
        <taxon>Dothideomycetes</taxon>
        <taxon>Pleosporomycetidae</taxon>
        <taxon>Venturiales</taxon>
        <taxon>Cylindrosympodiaceae</taxon>
        <taxon>Tothia</taxon>
    </lineage>
</organism>
<comment type="similarity">
    <text evidence="3">Belongs to the RBT5 family.</text>
</comment>
<keyword evidence="20" id="KW-1185">Reference proteome</keyword>
<keyword evidence="4" id="KW-1003">Cell membrane</keyword>
<evidence type="ECO:0000256" key="7">
    <source>
        <dbReference type="ARBA" id="ARBA00022622"/>
    </source>
</evidence>
<proteinExistence type="inferred from homology"/>
<keyword evidence="5" id="KW-0964">Secreted</keyword>
<evidence type="ECO:0000259" key="18">
    <source>
        <dbReference type="PROSITE" id="PS52012"/>
    </source>
</evidence>
<dbReference type="Proteomes" id="UP000800235">
    <property type="component" value="Unassembled WGS sequence"/>
</dbReference>
<reference evidence="19" key="1">
    <citation type="journal article" date="2020" name="Stud. Mycol.">
        <title>101 Dothideomycetes genomes: a test case for predicting lifestyles and emergence of pathogens.</title>
        <authorList>
            <person name="Haridas S."/>
            <person name="Albert R."/>
            <person name="Binder M."/>
            <person name="Bloem J."/>
            <person name="Labutti K."/>
            <person name="Salamov A."/>
            <person name="Andreopoulos B."/>
            <person name="Baker S."/>
            <person name="Barry K."/>
            <person name="Bills G."/>
            <person name="Bluhm B."/>
            <person name="Cannon C."/>
            <person name="Castanera R."/>
            <person name="Culley D."/>
            <person name="Daum C."/>
            <person name="Ezra D."/>
            <person name="Gonzalez J."/>
            <person name="Henrissat B."/>
            <person name="Kuo A."/>
            <person name="Liang C."/>
            <person name="Lipzen A."/>
            <person name="Lutzoni F."/>
            <person name="Magnuson J."/>
            <person name="Mondo S."/>
            <person name="Nolan M."/>
            <person name="Ohm R."/>
            <person name="Pangilinan J."/>
            <person name="Park H.-J."/>
            <person name="Ramirez L."/>
            <person name="Alfaro M."/>
            <person name="Sun H."/>
            <person name="Tritt A."/>
            <person name="Yoshinaga Y."/>
            <person name="Zwiers L.-H."/>
            <person name="Turgeon B."/>
            <person name="Goodwin S."/>
            <person name="Spatafora J."/>
            <person name="Crous P."/>
            <person name="Grigoriev I."/>
        </authorList>
    </citation>
    <scope>NUCLEOTIDE SEQUENCE</scope>
    <source>
        <strain evidence="19">CBS 130266</strain>
    </source>
</reference>
<feature type="compositionally biased region" description="Low complexity" evidence="16">
    <location>
        <begin position="157"/>
        <end position="177"/>
    </location>
</feature>
<dbReference type="AlphaFoldDB" id="A0A9P4NKR7"/>
<evidence type="ECO:0000256" key="1">
    <source>
        <dbReference type="ARBA" id="ARBA00004609"/>
    </source>
</evidence>
<dbReference type="InterPro" id="IPR051735">
    <property type="entry name" value="CFEM_domain"/>
</dbReference>
<comment type="caution">
    <text evidence="15">Lacks conserved residue(s) required for the propagation of feature annotation.</text>
</comment>
<dbReference type="GO" id="GO:0098552">
    <property type="term" value="C:side of membrane"/>
    <property type="evidence" value="ECO:0007669"/>
    <property type="project" value="UniProtKB-KW"/>
</dbReference>
<feature type="disulfide bond" evidence="15">
    <location>
        <begin position="52"/>
        <end position="85"/>
    </location>
</feature>
<keyword evidence="11" id="KW-0472">Membrane</keyword>
<dbReference type="PANTHER" id="PTHR37928">
    <property type="entry name" value="CFEM DOMAIN PROTEIN (AFU_ORTHOLOGUE AFUA_6G14090)"/>
    <property type="match status" value="1"/>
</dbReference>
<dbReference type="GO" id="GO:0005576">
    <property type="term" value="C:extracellular region"/>
    <property type="evidence" value="ECO:0007669"/>
    <property type="project" value="UniProtKB-SubCell"/>
</dbReference>
<keyword evidence="8 15" id="KW-0479">Metal-binding</keyword>
<keyword evidence="6 15" id="KW-0349">Heme</keyword>
<comment type="caution">
    <text evidence="19">The sequence shown here is derived from an EMBL/GenBank/DDBJ whole genome shotgun (WGS) entry which is preliminary data.</text>
</comment>
<dbReference type="PROSITE" id="PS52012">
    <property type="entry name" value="CFEM"/>
    <property type="match status" value="1"/>
</dbReference>
<evidence type="ECO:0000256" key="3">
    <source>
        <dbReference type="ARBA" id="ARBA00010031"/>
    </source>
</evidence>
<feature type="domain" description="CFEM" evidence="18">
    <location>
        <begin position="1"/>
        <end position="112"/>
    </location>
</feature>
<evidence type="ECO:0000256" key="2">
    <source>
        <dbReference type="ARBA" id="ARBA00004613"/>
    </source>
</evidence>
<feature type="disulfide bond" evidence="15">
    <location>
        <begin position="29"/>
        <end position="69"/>
    </location>
</feature>
<accession>A0A9P4NKR7</accession>
<dbReference type="InterPro" id="IPR008427">
    <property type="entry name" value="Extracellular_membr_CFEM_dom"/>
</dbReference>
<dbReference type="GO" id="GO:0046872">
    <property type="term" value="F:metal ion binding"/>
    <property type="evidence" value="ECO:0007669"/>
    <property type="project" value="UniProtKB-UniRule"/>
</dbReference>
<evidence type="ECO:0000256" key="16">
    <source>
        <dbReference type="SAM" id="MobiDB-lite"/>
    </source>
</evidence>
<feature type="chain" id="PRO_5040494888" description="CFEM domain-containing protein" evidence="17">
    <location>
        <begin position="19"/>
        <end position="207"/>
    </location>
</feature>
<evidence type="ECO:0000256" key="8">
    <source>
        <dbReference type="ARBA" id="ARBA00022723"/>
    </source>
</evidence>
<keyword evidence="13" id="KW-0325">Glycoprotein</keyword>
<dbReference type="Pfam" id="PF05730">
    <property type="entry name" value="CFEM"/>
    <property type="match status" value="1"/>
</dbReference>
<evidence type="ECO:0000256" key="5">
    <source>
        <dbReference type="ARBA" id="ARBA00022525"/>
    </source>
</evidence>
<feature type="binding site" description="axial binding residue" evidence="15">
    <location>
        <position position="47"/>
    </location>
    <ligand>
        <name>heme</name>
        <dbReference type="ChEBI" id="CHEBI:30413"/>
    </ligand>
    <ligandPart>
        <name>Fe</name>
        <dbReference type="ChEBI" id="CHEBI:18248"/>
    </ligandPart>
</feature>
<feature type="disulfide bond" evidence="15">
    <location>
        <begin position="43"/>
        <end position="50"/>
    </location>
</feature>
<evidence type="ECO:0000313" key="19">
    <source>
        <dbReference type="EMBL" id="KAF2425316.1"/>
    </source>
</evidence>
<dbReference type="GO" id="GO:0005886">
    <property type="term" value="C:plasma membrane"/>
    <property type="evidence" value="ECO:0007669"/>
    <property type="project" value="UniProtKB-SubCell"/>
</dbReference>
<evidence type="ECO:0000256" key="4">
    <source>
        <dbReference type="ARBA" id="ARBA00022475"/>
    </source>
</evidence>
<evidence type="ECO:0000256" key="14">
    <source>
        <dbReference type="ARBA" id="ARBA00023288"/>
    </source>
</evidence>
<evidence type="ECO:0000256" key="6">
    <source>
        <dbReference type="ARBA" id="ARBA00022617"/>
    </source>
</evidence>
<dbReference type="SMART" id="SM00747">
    <property type="entry name" value="CFEM"/>
    <property type="match status" value="1"/>
</dbReference>
<dbReference type="PANTHER" id="PTHR37928:SF2">
    <property type="entry name" value="GPI ANCHORED CFEM DOMAIN PROTEIN (AFU_ORTHOLOGUE AFUA_6G10580)"/>
    <property type="match status" value="1"/>
</dbReference>
<keyword evidence="12 15" id="KW-1015">Disulfide bond</keyword>
<keyword evidence="14" id="KW-0449">Lipoprotein</keyword>
<evidence type="ECO:0000256" key="10">
    <source>
        <dbReference type="ARBA" id="ARBA00023004"/>
    </source>
</evidence>
<evidence type="ECO:0000256" key="13">
    <source>
        <dbReference type="ARBA" id="ARBA00023180"/>
    </source>
</evidence>
<feature type="signal peptide" evidence="17">
    <location>
        <begin position="1"/>
        <end position="18"/>
    </location>
</feature>
<gene>
    <name evidence="19" type="ORF">EJ08DRAFT_700397</name>
</gene>
<keyword evidence="10 15" id="KW-0408">Iron</keyword>
<evidence type="ECO:0000256" key="17">
    <source>
        <dbReference type="SAM" id="SignalP"/>
    </source>
</evidence>
<dbReference type="OrthoDB" id="3767534at2759"/>
<sequence length="207" mass="21881">MRPHFASFLISILAMSAAVSLDLPNLPQCAMNAFLSSVTSTGCGLTDTSCFCNNRQFIASMEAAVKAQCSGEDLRKAHSIFEQMCASKSVSPPPNTITTIPASYTPQLYTSTDYYPTITTTAQQSPLLTITTTTSGINNYNEGASNTFPVMTPPANTSSLSMTSSSSSMPKSTTSTQSSAESISLATRFSTVAIGIATMNVLLFFVL</sequence>
<keyword evidence="9 17" id="KW-0732">Signal</keyword>
<evidence type="ECO:0000256" key="11">
    <source>
        <dbReference type="ARBA" id="ARBA00023136"/>
    </source>
</evidence>
<evidence type="ECO:0000256" key="15">
    <source>
        <dbReference type="PROSITE-ProRule" id="PRU01356"/>
    </source>
</evidence>
<evidence type="ECO:0000256" key="12">
    <source>
        <dbReference type="ARBA" id="ARBA00023157"/>
    </source>
</evidence>